<evidence type="ECO:0000313" key="2">
    <source>
        <dbReference type="EMBL" id="KAG2315724.1"/>
    </source>
</evidence>
<sequence>MDRALSSPYLEVDDAGGHDDKAHDGLQTRYAASMQRWRLEAMEEEEPCTNFLARCLRLKTTNMSRSKFELVPGPDQRPLCPHRRSNKEATHGTHPLLENKEGFLSMIRAMNAMTLG</sequence>
<proteinExistence type="predicted"/>
<feature type="region of interest" description="Disordered" evidence="1">
    <location>
        <begin position="1"/>
        <end position="24"/>
    </location>
</feature>
<feature type="region of interest" description="Disordered" evidence="1">
    <location>
        <begin position="67"/>
        <end position="93"/>
    </location>
</feature>
<name>A0A8X7VQR2_BRACI</name>
<organism evidence="2 3">
    <name type="scientific">Brassica carinata</name>
    <name type="common">Ethiopian mustard</name>
    <name type="synonym">Abyssinian cabbage</name>
    <dbReference type="NCBI Taxonomy" id="52824"/>
    <lineage>
        <taxon>Eukaryota</taxon>
        <taxon>Viridiplantae</taxon>
        <taxon>Streptophyta</taxon>
        <taxon>Embryophyta</taxon>
        <taxon>Tracheophyta</taxon>
        <taxon>Spermatophyta</taxon>
        <taxon>Magnoliopsida</taxon>
        <taxon>eudicotyledons</taxon>
        <taxon>Gunneridae</taxon>
        <taxon>Pentapetalae</taxon>
        <taxon>rosids</taxon>
        <taxon>malvids</taxon>
        <taxon>Brassicales</taxon>
        <taxon>Brassicaceae</taxon>
        <taxon>Brassiceae</taxon>
        <taxon>Brassica</taxon>
    </lineage>
</organism>
<feature type="compositionally biased region" description="Basic and acidic residues" evidence="1">
    <location>
        <begin position="15"/>
        <end position="24"/>
    </location>
</feature>
<dbReference type="Proteomes" id="UP000886595">
    <property type="component" value="Unassembled WGS sequence"/>
</dbReference>
<evidence type="ECO:0000256" key="1">
    <source>
        <dbReference type="SAM" id="MobiDB-lite"/>
    </source>
</evidence>
<keyword evidence="3" id="KW-1185">Reference proteome</keyword>
<accession>A0A8X7VQR2</accession>
<reference evidence="2 3" key="1">
    <citation type="submission" date="2020-02" db="EMBL/GenBank/DDBJ databases">
        <authorList>
            <person name="Ma Q."/>
            <person name="Huang Y."/>
            <person name="Song X."/>
            <person name="Pei D."/>
        </authorList>
    </citation>
    <scope>NUCLEOTIDE SEQUENCE [LARGE SCALE GENOMIC DNA]</scope>
    <source>
        <strain evidence="2">Sxm20200214</strain>
        <tissue evidence="2">Leaf</tissue>
    </source>
</reference>
<gene>
    <name evidence="2" type="ORF">Bca52824_018846</name>
</gene>
<dbReference type="AlphaFoldDB" id="A0A8X7VQR2"/>
<evidence type="ECO:0000313" key="3">
    <source>
        <dbReference type="Proteomes" id="UP000886595"/>
    </source>
</evidence>
<protein>
    <submittedName>
        <fullName evidence="2">Uncharacterized protein</fullName>
    </submittedName>
</protein>
<dbReference type="EMBL" id="JAAMPC010000004">
    <property type="protein sequence ID" value="KAG2315724.1"/>
    <property type="molecule type" value="Genomic_DNA"/>
</dbReference>
<comment type="caution">
    <text evidence="2">The sequence shown here is derived from an EMBL/GenBank/DDBJ whole genome shotgun (WGS) entry which is preliminary data.</text>
</comment>